<feature type="transmembrane region" description="Helical" evidence="1">
    <location>
        <begin position="133"/>
        <end position="152"/>
    </location>
</feature>
<feature type="transmembrane region" description="Helical" evidence="1">
    <location>
        <begin position="6"/>
        <end position="25"/>
    </location>
</feature>
<accession>A0A248LLX0</accession>
<keyword evidence="1" id="KW-0472">Membrane</keyword>
<proteinExistence type="predicted"/>
<feature type="transmembrane region" description="Helical" evidence="1">
    <location>
        <begin position="237"/>
        <end position="253"/>
    </location>
</feature>
<sequence>MIFIEPYFPFVVNSIFATLIVVYCLIRKNWLVGAFVLSTFYFAYTVFPQIFLSSDARYHWIQNLQPVGIQIAAVVFLLIMLLALVASSSFSEIIKIFVRLPILANFALIILCVSILFHIFFDKQAGMGGFAAFKGEVSTIAMFVIALGLTLATSNQWKYVNTNFSTLLFIVLISLAICSAVAFWEVSSRNAWVANNFRNNLVEYRASSVFRNPNVYGVWVAAIAMVPAFASIIRVRYIAHPIFALSAVSLFLSGSRSSLILTLIVLLLPILLAAFSRLPKRRGIEALVIFLIYFFSITLMSFISFYFFSDKVDSKLAGFGALALRWLSLPGDLINFLLGTTNNEFIKTSIEGRFFIGDTADNGILVMVNNGWLGKLSAASIVIFFGSLLWAGIKRLRFSPNLCGVYALTALSYCILIGLTMQAYQLFPIWLFVSQMLSLFLMWYLNFDEPIK</sequence>
<reference evidence="3" key="1">
    <citation type="submission" date="2017-06" db="EMBL/GenBank/DDBJ databases">
        <title>Whole genome sequence of Laribacter hongkongensis LHGZ1.</title>
        <authorList>
            <person name="Chen D."/>
            <person name="Wu H."/>
            <person name="Chen J."/>
        </authorList>
    </citation>
    <scope>NUCLEOTIDE SEQUENCE [LARGE SCALE GENOMIC DNA]</scope>
    <source>
        <strain evidence="3">LHGZ1</strain>
    </source>
</reference>
<feature type="transmembrane region" description="Helical" evidence="1">
    <location>
        <begin position="164"/>
        <end position="184"/>
    </location>
</feature>
<feature type="transmembrane region" description="Helical" evidence="1">
    <location>
        <begin position="67"/>
        <end position="90"/>
    </location>
</feature>
<evidence type="ECO:0000256" key="1">
    <source>
        <dbReference type="SAM" id="Phobius"/>
    </source>
</evidence>
<dbReference type="EMBL" id="CP022115">
    <property type="protein sequence ID" value="ASJ25662.1"/>
    <property type="molecule type" value="Genomic_DNA"/>
</dbReference>
<keyword evidence="1" id="KW-0812">Transmembrane</keyword>
<dbReference type="Proteomes" id="UP000197424">
    <property type="component" value="Chromosome"/>
</dbReference>
<gene>
    <name evidence="2" type="ORF">LHGZ1_2831</name>
</gene>
<feature type="transmembrane region" description="Helical" evidence="1">
    <location>
        <begin position="213"/>
        <end position="230"/>
    </location>
</feature>
<feature type="transmembrane region" description="Helical" evidence="1">
    <location>
        <begin position="259"/>
        <end position="275"/>
    </location>
</feature>
<feature type="transmembrane region" description="Helical" evidence="1">
    <location>
        <begin position="30"/>
        <end position="47"/>
    </location>
</feature>
<keyword evidence="1" id="KW-1133">Transmembrane helix</keyword>
<feature type="transmembrane region" description="Helical" evidence="1">
    <location>
        <begin position="403"/>
        <end position="421"/>
    </location>
</feature>
<evidence type="ECO:0000313" key="3">
    <source>
        <dbReference type="Proteomes" id="UP000197424"/>
    </source>
</evidence>
<dbReference type="RefSeq" id="WP_147640248.1">
    <property type="nucleotide sequence ID" value="NZ_CP022115.1"/>
</dbReference>
<evidence type="ECO:0000313" key="2">
    <source>
        <dbReference type="EMBL" id="ASJ25662.1"/>
    </source>
</evidence>
<feature type="transmembrane region" description="Helical" evidence="1">
    <location>
        <begin position="102"/>
        <end position="121"/>
    </location>
</feature>
<feature type="transmembrane region" description="Helical" evidence="1">
    <location>
        <begin position="427"/>
        <end position="447"/>
    </location>
</feature>
<feature type="transmembrane region" description="Helical" evidence="1">
    <location>
        <begin position="287"/>
        <end position="308"/>
    </location>
</feature>
<dbReference type="AlphaFoldDB" id="A0A248LLX0"/>
<name>A0A248LLX0_9NEIS</name>
<feature type="transmembrane region" description="Helical" evidence="1">
    <location>
        <begin position="372"/>
        <end position="391"/>
    </location>
</feature>
<protein>
    <submittedName>
        <fullName evidence="2">Uncharacterized protein</fullName>
    </submittedName>
</protein>
<organism evidence="2 3">
    <name type="scientific">Laribacter hongkongensis</name>
    <dbReference type="NCBI Taxonomy" id="168471"/>
    <lineage>
        <taxon>Bacteria</taxon>
        <taxon>Pseudomonadati</taxon>
        <taxon>Pseudomonadota</taxon>
        <taxon>Betaproteobacteria</taxon>
        <taxon>Neisseriales</taxon>
        <taxon>Aquaspirillaceae</taxon>
        <taxon>Laribacter</taxon>
    </lineage>
</organism>